<dbReference type="PANTHER" id="PTHR34580">
    <property type="match status" value="1"/>
</dbReference>
<dbReference type="InterPro" id="IPR036390">
    <property type="entry name" value="WH_DNA-bd_sf"/>
</dbReference>
<dbReference type="SUPFAM" id="SSF46785">
    <property type="entry name" value="Winged helix' DNA-binding domain"/>
    <property type="match status" value="1"/>
</dbReference>
<dbReference type="HOGENOM" id="CLU_041141_5_1_0"/>
<dbReference type="PROSITE" id="PS51000">
    <property type="entry name" value="HTH_DEOR_2"/>
    <property type="match status" value="1"/>
</dbReference>
<gene>
    <name evidence="4" type="ordered locus">Lebu_1278</name>
</gene>
<dbReference type="Gene3D" id="1.10.10.10">
    <property type="entry name" value="Winged helix-like DNA-binding domain superfamily/Winged helix DNA-binding domain"/>
    <property type="match status" value="1"/>
</dbReference>
<dbReference type="KEGG" id="lba:Lebu_1278"/>
<dbReference type="InterPro" id="IPR001034">
    <property type="entry name" value="DeoR_HTH"/>
</dbReference>
<dbReference type="RefSeq" id="WP_015769508.1">
    <property type="nucleotide sequence ID" value="NC_013192.1"/>
</dbReference>
<keyword evidence="2" id="KW-0804">Transcription</keyword>
<accession>C7NAI6</accession>
<dbReference type="InterPro" id="IPR051534">
    <property type="entry name" value="CBASS_pafABC_assoc_protein"/>
</dbReference>
<dbReference type="InterPro" id="IPR057727">
    <property type="entry name" value="WCX_dom"/>
</dbReference>
<dbReference type="InterPro" id="IPR013196">
    <property type="entry name" value="HTH_11"/>
</dbReference>
<dbReference type="STRING" id="523794.Lebu_1278"/>
<evidence type="ECO:0000313" key="4">
    <source>
        <dbReference type="EMBL" id="ACV39167.1"/>
    </source>
</evidence>
<dbReference type="GO" id="GO:0003700">
    <property type="term" value="F:DNA-binding transcription factor activity"/>
    <property type="evidence" value="ECO:0007669"/>
    <property type="project" value="InterPro"/>
</dbReference>
<dbReference type="Pfam" id="PF13280">
    <property type="entry name" value="WYL"/>
    <property type="match status" value="1"/>
</dbReference>
<dbReference type="InterPro" id="IPR026881">
    <property type="entry name" value="WYL_dom"/>
</dbReference>
<feature type="domain" description="HTH deoR-type" evidence="3">
    <location>
        <begin position="2"/>
        <end position="61"/>
    </location>
</feature>
<dbReference type="Proteomes" id="UP000001910">
    <property type="component" value="Chromosome"/>
</dbReference>
<sequence length="299" mass="35368">MQIDRLFQIVLILLNKKTITAKKLSEHFNVSIRTIYRDIEALSFAGIPIYSLRGKNGGIRLLESYILDKSLLSSKEQNEILYALESLKASNYPDVDEVLKKLNLIFNKSSDDWIEVDFSRYGSNDNTLFNNIKKAILNSQAVKFTYFNTNGETSQRTVNPLKIWFKEKAWYLFAYCQKKNEIRQFKINRIKNLTLTNEYFERRSINYNINSNDNDIPKKIVKIIVEVDKSQAYRVYDEFSEKNISKTENGNFKVIMENYENEWLYGYLLSFGEYLKIITPERIKNILSHKIEQMRKNYL</sequence>
<keyword evidence="5" id="KW-1185">Reference proteome</keyword>
<evidence type="ECO:0000256" key="2">
    <source>
        <dbReference type="ARBA" id="ARBA00023163"/>
    </source>
</evidence>
<dbReference type="EMBL" id="CP001685">
    <property type="protein sequence ID" value="ACV39167.1"/>
    <property type="molecule type" value="Genomic_DNA"/>
</dbReference>
<reference evidence="4 5" key="1">
    <citation type="journal article" date="2009" name="Stand. Genomic Sci.">
        <title>Complete genome sequence of Leptotrichia buccalis type strain (C-1013-b).</title>
        <authorList>
            <person name="Ivanova N."/>
            <person name="Gronow S."/>
            <person name="Lapidus A."/>
            <person name="Copeland A."/>
            <person name="Glavina Del Rio T."/>
            <person name="Nolan M."/>
            <person name="Lucas S."/>
            <person name="Chen F."/>
            <person name="Tice H."/>
            <person name="Cheng J.F."/>
            <person name="Saunders E."/>
            <person name="Bruce D."/>
            <person name="Goodwin L."/>
            <person name="Brettin T."/>
            <person name="Detter J.C."/>
            <person name="Han C."/>
            <person name="Pitluck S."/>
            <person name="Mikhailova N."/>
            <person name="Pati A."/>
            <person name="Mavrommatis K."/>
            <person name="Chen A."/>
            <person name="Palaniappan K."/>
            <person name="Land M."/>
            <person name="Hauser L."/>
            <person name="Chang Y.J."/>
            <person name="Jeffries C.D."/>
            <person name="Chain P."/>
            <person name="Rohde C."/>
            <person name="Goker M."/>
            <person name="Bristow J."/>
            <person name="Eisen J.A."/>
            <person name="Markowitz V."/>
            <person name="Hugenholtz P."/>
            <person name="Kyrpides N.C."/>
            <person name="Klenk H.P."/>
        </authorList>
    </citation>
    <scope>NUCLEOTIDE SEQUENCE [LARGE SCALE GENOMIC DNA]</scope>
    <source>
        <strain evidence="5">ATCC 14201 / DSM 1135 / JCM 12969 / NCTC 10249 / C-1013-b</strain>
    </source>
</reference>
<dbReference type="SMART" id="SM00420">
    <property type="entry name" value="HTH_DEOR"/>
    <property type="match status" value="1"/>
</dbReference>
<proteinExistence type="predicted"/>
<evidence type="ECO:0000256" key="1">
    <source>
        <dbReference type="ARBA" id="ARBA00023015"/>
    </source>
</evidence>
<protein>
    <submittedName>
        <fullName evidence="4">Helix-turn-helix type 11 domain protein</fullName>
    </submittedName>
</protein>
<dbReference type="InterPro" id="IPR036388">
    <property type="entry name" value="WH-like_DNA-bd_sf"/>
</dbReference>
<dbReference type="eggNOG" id="COG2378">
    <property type="taxonomic scope" value="Bacteria"/>
</dbReference>
<organism evidence="4 5">
    <name type="scientific">Leptotrichia buccalis (strain ATCC 14201 / DSM 1135 / JCM 12969 / NCTC 10249 / C-1013-b)</name>
    <dbReference type="NCBI Taxonomy" id="523794"/>
    <lineage>
        <taxon>Bacteria</taxon>
        <taxon>Fusobacteriati</taxon>
        <taxon>Fusobacteriota</taxon>
        <taxon>Fusobacteriia</taxon>
        <taxon>Fusobacteriales</taxon>
        <taxon>Leptotrichiaceae</taxon>
        <taxon>Leptotrichia</taxon>
    </lineage>
</organism>
<dbReference type="InterPro" id="IPR028349">
    <property type="entry name" value="PafC-like"/>
</dbReference>
<evidence type="ECO:0000259" key="3">
    <source>
        <dbReference type="PROSITE" id="PS51000"/>
    </source>
</evidence>
<dbReference type="PROSITE" id="PS52050">
    <property type="entry name" value="WYL"/>
    <property type="match status" value="1"/>
</dbReference>
<dbReference type="Pfam" id="PF25583">
    <property type="entry name" value="WCX"/>
    <property type="match status" value="1"/>
</dbReference>
<dbReference type="AlphaFoldDB" id="C7NAI6"/>
<dbReference type="Pfam" id="PF08279">
    <property type="entry name" value="HTH_11"/>
    <property type="match status" value="1"/>
</dbReference>
<dbReference type="PANTHER" id="PTHR34580:SF1">
    <property type="entry name" value="PROTEIN PAFC"/>
    <property type="match status" value="1"/>
</dbReference>
<name>C7NAI6_LEPBD</name>
<keyword evidence="1" id="KW-0805">Transcription regulation</keyword>
<evidence type="ECO:0000313" key="5">
    <source>
        <dbReference type="Proteomes" id="UP000001910"/>
    </source>
</evidence>
<dbReference type="OrthoDB" id="9815009at2"/>
<dbReference type="PIRSF" id="PIRSF016838">
    <property type="entry name" value="PafC"/>
    <property type="match status" value="1"/>
</dbReference>